<dbReference type="Pfam" id="PF07702">
    <property type="entry name" value="UTRA"/>
    <property type="match status" value="1"/>
</dbReference>
<dbReference type="InterPro" id="IPR028978">
    <property type="entry name" value="Chorismate_lyase_/UTRA_dom_sf"/>
</dbReference>
<dbReference type="InterPro" id="IPR000524">
    <property type="entry name" value="Tscrpt_reg_HTH_GntR"/>
</dbReference>
<dbReference type="InterPro" id="IPR036390">
    <property type="entry name" value="WH_DNA-bd_sf"/>
</dbReference>
<dbReference type="SMART" id="SM00866">
    <property type="entry name" value="UTRA"/>
    <property type="match status" value="1"/>
</dbReference>
<dbReference type="InterPro" id="IPR011663">
    <property type="entry name" value="UTRA"/>
</dbReference>
<comment type="caution">
    <text evidence="5">The sequence shown here is derived from an EMBL/GenBank/DDBJ whole genome shotgun (WGS) entry which is preliminary data.</text>
</comment>
<dbReference type="SUPFAM" id="SSF64288">
    <property type="entry name" value="Chorismate lyase-like"/>
    <property type="match status" value="1"/>
</dbReference>
<organism evidence="5 6">
    <name type="scientific">Streptomonospora algeriensis</name>
    <dbReference type="NCBI Taxonomy" id="995084"/>
    <lineage>
        <taxon>Bacteria</taxon>
        <taxon>Bacillati</taxon>
        <taxon>Actinomycetota</taxon>
        <taxon>Actinomycetes</taxon>
        <taxon>Streptosporangiales</taxon>
        <taxon>Nocardiopsidaceae</taxon>
        <taxon>Streptomonospora</taxon>
    </lineage>
</organism>
<keyword evidence="6" id="KW-1185">Reference proteome</keyword>
<dbReference type="Gene3D" id="3.40.1410.10">
    <property type="entry name" value="Chorismate lyase-like"/>
    <property type="match status" value="1"/>
</dbReference>
<dbReference type="Gene3D" id="1.10.10.10">
    <property type="entry name" value="Winged helix-like DNA-binding domain superfamily/Winged helix DNA-binding domain"/>
    <property type="match status" value="1"/>
</dbReference>
<sequence>MAVEPRHIEIAQELMEEIEEGRYRPGEALPTEDQLIQTYRTSRNTVRRALQELASRGRIDTKQGSGSKVRDYRPTVHLASPIDGQAEDERYDEYVERIRNEQGQVPREELMVGREAATGMLAHLLQLDPSDARGFVVIRRYDRFLGSRLWQRQESFYPDYIAEGTDLDRPASIPDGTKKTLAELGYPQTGSWDVVGAKMPSLKESTRFVLGPGVPLLVHERVAYSNTTPIRFTRTFLPADRHQLLYAEGDIPPELLQTASDVNVYDR</sequence>
<evidence type="ECO:0000256" key="3">
    <source>
        <dbReference type="ARBA" id="ARBA00023163"/>
    </source>
</evidence>
<name>A0ABW3BE25_9ACTN</name>
<dbReference type="CDD" id="cd07377">
    <property type="entry name" value="WHTH_GntR"/>
    <property type="match status" value="1"/>
</dbReference>
<dbReference type="PANTHER" id="PTHR44846">
    <property type="entry name" value="MANNOSYL-D-GLYCERATE TRANSPORT/METABOLISM SYSTEM REPRESSOR MNGR-RELATED"/>
    <property type="match status" value="1"/>
</dbReference>
<dbReference type="Pfam" id="PF00392">
    <property type="entry name" value="GntR"/>
    <property type="match status" value="1"/>
</dbReference>
<reference evidence="6" key="1">
    <citation type="journal article" date="2019" name="Int. J. Syst. Evol. Microbiol.">
        <title>The Global Catalogue of Microorganisms (GCM) 10K type strain sequencing project: providing services to taxonomists for standard genome sequencing and annotation.</title>
        <authorList>
            <consortium name="The Broad Institute Genomics Platform"/>
            <consortium name="The Broad Institute Genome Sequencing Center for Infectious Disease"/>
            <person name="Wu L."/>
            <person name="Ma J."/>
        </authorList>
    </citation>
    <scope>NUCLEOTIDE SEQUENCE [LARGE SCALE GENOMIC DNA]</scope>
    <source>
        <strain evidence="6">CCUG 63369</strain>
    </source>
</reference>
<dbReference type="PRINTS" id="PR00035">
    <property type="entry name" value="HTHGNTR"/>
</dbReference>
<dbReference type="InterPro" id="IPR036388">
    <property type="entry name" value="WH-like_DNA-bd_sf"/>
</dbReference>
<evidence type="ECO:0000259" key="4">
    <source>
        <dbReference type="PROSITE" id="PS50949"/>
    </source>
</evidence>
<dbReference type="PROSITE" id="PS50949">
    <property type="entry name" value="HTH_GNTR"/>
    <property type="match status" value="1"/>
</dbReference>
<accession>A0ABW3BE25</accession>
<feature type="domain" description="HTH gntR-type" evidence="4">
    <location>
        <begin position="4"/>
        <end position="72"/>
    </location>
</feature>
<proteinExistence type="predicted"/>
<evidence type="ECO:0000256" key="2">
    <source>
        <dbReference type="ARBA" id="ARBA00023125"/>
    </source>
</evidence>
<dbReference type="InterPro" id="IPR050679">
    <property type="entry name" value="Bact_HTH_transcr_reg"/>
</dbReference>
<gene>
    <name evidence="5" type="ORF">ACFQZU_09695</name>
</gene>
<evidence type="ECO:0000313" key="5">
    <source>
        <dbReference type="EMBL" id="MFD0801587.1"/>
    </source>
</evidence>
<evidence type="ECO:0000313" key="6">
    <source>
        <dbReference type="Proteomes" id="UP001596956"/>
    </source>
</evidence>
<dbReference type="EMBL" id="JBHTHR010000253">
    <property type="protein sequence ID" value="MFD0801587.1"/>
    <property type="molecule type" value="Genomic_DNA"/>
</dbReference>
<dbReference type="Proteomes" id="UP001596956">
    <property type="component" value="Unassembled WGS sequence"/>
</dbReference>
<dbReference type="SUPFAM" id="SSF46785">
    <property type="entry name" value="Winged helix' DNA-binding domain"/>
    <property type="match status" value="1"/>
</dbReference>
<protein>
    <submittedName>
        <fullName evidence="5">GntR family transcriptional regulator</fullName>
    </submittedName>
</protein>
<dbReference type="PANTHER" id="PTHR44846:SF17">
    <property type="entry name" value="GNTR-FAMILY TRANSCRIPTIONAL REGULATOR"/>
    <property type="match status" value="1"/>
</dbReference>
<keyword evidence="1" id="KW-0805">Transcription regulation</keyword>
<keyword evidence="2" id="KW-0238">DNA-binding</keyword>
<dbReference type="SMART" id="SM00345">
    <property type="entry name" value="HTH_GNTR"/>
    <property type="match status" value="1"/>
</dbReference>
<evidence type="ECO:0000256" key="1">
    <source>
        <dbReference type="ARBA" id="ARBA00023015"/>
    </source>
</evidence>
<keyword evidence="3" id="KW-0804">Transcription</keyword>